<dbReference type="PANTHER" id="PTHR23150">
    <property type="entry name" value="SULFATASE MODIFYING FACTOR 1, 2"/>
    <property type="match status" value="1"/>
</dbReference>
<feature type="domain" description="Sulfatase-modifying factor enzyme-like" evidence="1">
    <location>
        <begin position="7"/>
        <end position="256"/>
    </location>
</feature>
<dbReference type="EMBL" id="JFKC01000049">
    <property type="protein sequence ID" value="OSQ42365.1"/>
    <property type="molecule type" value="Genomic_DNA"/>
</dbReference>
<reference evidence="2 3" key="1">
    <citation type="submission" date="2014-03" db="EMBL/GenBank/DDBJ databases">
        <title>The draft genome sequence of Marivita geojedonensis KCTC 23882.</title>
        <authorList>
            <person name="Lai Q."/>
            <person name="Shao Z."/>
        </authorList>
    </citation>
    <scope>NUCLEOTIDE SEQUENCE [LARGE SCALE GENOMIC DNA]</scope>
    <source>
        <strain evidence="2 3">DPG-138</strain>
    </source>
</reference>
<dbReference type="GO" id="GO:0120147">
    <property type="term" value="F:formylglycine-generating oxidase activity"/>
    <property type="evidence" value="ECO:0007669"/>
    <property type="project" value="TreeGrafter"/>
</dbReference>
<dbReference type="STRING" id="1123756.MGEO_20620"/>
<name>A0A1X4N7Y5_9RHOB</name>
<dbReference type="PANTHER" id="PTHR23150:SF19">
    <property type="entry name" value="FORMYLGLYCINE-GENERATING ENZYME"/>
    <property type="match status" value="1"/>
</dbReference>
<comment type="caution">
    <text evidence="2">The sequence shown here is derived from an EMBL/GenBank/DDBJ whole genome shotgun (WGS) entry which is preliminary data.</text>
</comment>
<feature type="non-terminal residue" evidence="2">
    <location>
        <position position="258"/>
    </location>
</feature>
<proteinExistence type="predicted"/>
<dbReference type="InterPro" id="IPR016187">
    <property type="entry name" value="CTDL_fold"/>
</dbReference>
<accession>A0A1X4N7Y5</accession>
<dbReference type="InterPro" id="IPR005532">
    <property type="entry name" value="SUMF_dom"/>
</dbReference>
<gene>
    <name evidence="2" type="ORF">MGEO_20620</name>
</gene>
<evidence type="ECO:0000313" key="3">
    <source>
        <dbReference type="Proteomes" id="UP000193926"/>
    </source>
</evidence>
<dbReference type="AlphaFoldDB" id="A0A1X4N7Y5"/>
<dbReference type="Proteomes" id="UP000193926">
    <property type="component" value="Unassembled WGS sequence"/>
</dbReference>
<keyword evidence="3" id="KW-1185">Reference proteome</keyword>
<protein>
    <submittedName>
        <fullName evidence="2">Serine/threonine protein phosphatase</fullName>
    </submittedName>
</protein>
<dbReference type="Gene3D" id="3.90.1580.10">
    <property type="entry name" value="paralog of FGE (formylglycine-generating enzyme)"/>
    <property type="match status" value="1"/>
</dbReference>
<evidence type="ECO:0000313" key="2">
    <source>
        <dbReference type="EMBL" id="OSQ42365.1"/>
    </source>
</evidence>
<dbReference type="SUPFAM" id="SSF56436">
    <property type="entry name" value="C-type lectin-like"/>
    <property type="match status" value="1"/>
</dbReference>
<dbReference type="InterPro" id="IPR042095">
    <property type="entry name" value="SUMF_sf"/>
</dbReference>
<organism evidence="2 3">
    <name type="scientific">Marivita geojedonensis</name>
    <dbReference type="NCBI Taxonomy" id="1123756"/>
    <lineage>
        <taxon>Bacteria</taxon>
        <taxon>Pseudomonadati</taxon>
        <taxon>Pseudomonadota</taxon>
        <taxon>Alphaproteobacteria</taxon>
        <taxon>Rhodobacterales</taxon>
        <taxon>Roseobacteraceae</taxon>
        <taxon>Marivita</taxon>
    </lineage>
</organism>
<sequence>MSAKGEEPELVRIPAGEFIMGTDDAEGYPEDGEGPPHLVALPAFDIAPTTVTNAEFARFVAATNHVTTAEALGSSFVFAGLLADDHPPTRAVRSAPWWREIEGAYWQHPEGPESGIDDRSDHPVVHVSWSDAVAYCEWSGTRLPTEAEWEYAARGGVAQARYPWGDDREPEGRHMMNVFQGQFPEHDTGDDGWIGPCPVRSFPQNGFGLYEMTGNVWEWCADWFSPHAYALSSPIRPQGPATGEHRVMRGGSYLCHDS</sequence>
<dbReference type="InterPro" id="IPR051043">
    <property type="entry name" value="Sulfatase_Mod_Factor_Kinase"/>
</dbReference>
<evidence type="ECO:0000259" key="1">
    <source>
        <dbReference type="Pfam" id="PF03781"/>
    </source>
</evidence>
<dbReference type="Pfam" id="PF03781">
    <property type="entry name" value="FGE-sulfatase"/>
    <property type="match status" value="1"/>
</dbReference>
<dbReference type="RefSeq" id="WP_233140057.1">
    <property type="nucleotide sequence ID" value="NZ_JFKC01000049.1"/>
</dbReference>